<dbReference type="InterPro" id="IPR036880">
    <property type="entry name" value="Kunitz_BPTI_sf"/>
</dbReference>
<evidence type="ECO:0000256" key="5">
    <source>
        <dbReference type="ARBA" id="ARBA00022900"/>
    </source>
</evidence>
<feature type="domain" description="BPTI/Kunitz inhibitor" evidence="8">
    <location>
        <begin position="47"/>
        <end position="97"/>
    </location>
</feature>
<dbReference type="InterPro" id="IPR002223">
    <property type="entry name" value="Kunitz_BPTI"/>
</dbReference>
<evidence type="ECO:0000256" key="2">
    <source>
        <dbReference type="ARBA" id="ARBA00022525"/>
    </source>
</evidence>
<keyword evidence="5" id="KW-0722">Serine protease inhibitor</keyword>
<dbReference type="PANTHER" id="PTHR10083:SF374">
    <property type="entry name" value="BPTI_KUNITZ INHIBITOR DOMAIN-CONTAINING PROTEIN"/>
    <property type="match status" value="1"/>
</dbReference>
<dbReference type="GO" id="GO:0004867">
    <property type="term" value="F:serine-type endopeptidase inhibitor activity"/>
    <property type="evidence" value="ECO:0007669"/>
    <property type="project" value="UniProtKB-KW"/>
</dbReference>
<dbReference type="PROSITE" id="PS50279">
    <property type="entry name" value="BPTI_KUNITZ_2"/>
    <property type="match status" value="2"/>
</dbReference>
<dbReference type="InterPro" id="IPR050098">
    <property type="entry name" value="TFPI/VKTCI-like"/>
</dbReference>
<reference evidence="9" key="1">
    <citation type="journal article" date="2017" name="Parasit. Vectors">
        <title>Sialotranscriptomics of Rhipicephalus zambeziensis reveals intricate expression profiles of secretory proteins and suggests tight temporal transcriptional regulation during blood-feeding.</title>
        <authorList>
            <person name="de Castro M.H."/>
            <person name="de Klerk D."/>
            <person name="Pienaar R."/>
            <person name="Rees D.J.G."/>
            <person name="Mans B.J."/>
        </authorList>
    </citation>
    <scope>NUCLEOTIDE SEQUENCE</scope>
    <source>
        <tissue evidence="9">Salivary glands</tissue>
    </source>
</reference>
<dbReference type="EMBL" id="GFPF01005387">
    <property type="protein sequence ID" value="MAA16533.1"/>
    <property type="molecule type" value="Transcribed_RNA"/>
</dbReference>
<dbReference type="InterPro" id="IPR020901">
    <property type="entry name" value="Prtase_inh_Kunz-CS"/>
</dbReference>
<evidence type="ECO:0000256" key="4">
    <source>
        <dbReference type="ARBA" id="ARBA00022737"/>
    </source>
</evidence>
<evidence type="ECO:0000256" key="1">
    <source>
        <dbReference type="ARBA" id="ARBA00004613"/>
    </source>
</evidence>
<comment type="subcellular location">
    <subcellularLocation>
        <location evidence="1">Secreted</location>
    </subcellularLocation>
</comment>
<dbReference type="SMART" id="SM00131">
    <property type="entry name" value="KU"/>
    <property type="match status" value="2"/>
</dbReference>
<keyword evidence="3" id="KW-0646">Protease inhibitor</keyword>
<keyword evidence="6" id="KW-1015">Disulfide bond</keyword>
<dbReference type="Gene3D" id="4.10.410.10">
    <property type="entry name" value="Pancreatic trypsin inhibitor Kunitz domain"/>
    <property type="match status" value="2"/>
</dbReference>
<evidence type="ECO:0000256" key="6">
    <source>
        <dbReference type="ARBA" id="ARBA00023157"/>
    </source>
</evidence>
<evidence type="ECO:0000313" key="9">
    <source>
        <dbReference type="EMBL" id="MAA16533.1"/>
    </source>
</evidence>
<evidence type="ECO:0000256" key="7">
    <source>
        <dbReference type="SAM" id="MobiDB-lite"/>
    </source>
</evidence>
<dbReference type="Pfam" id="PF00014">
    <property type="entry name" value="Kunitz_BPTI"/>
    <property type="match status" value="2"/>
</dbReference>
<keyword evidence="4" id="KW-0677">Repeat</keyword>
<accession>A0A224YQK9</accession>
<dbReference type="PANTHER" id="PTHR10083">
    <property type="entry name" value="KUNITZ-TYPE PROTEASE INHIBITOR-RELATED"/>
    <property type="match status" value="1"/>
</dbReference>
<organism evidence="9">
    <name type="scientific">Rhipicephalus zambeziensis</name>
    <dbReference type="NCBI Taxonomy" id="60191"/>
    <lineage>
        <taxon>Eukaryota</taxon>
        <taxon>Metazoa</taxon>
        <taxon>Ecdysozoa</taxon>
        <taxon>Arthropoda</taxon>
        <taxon>Chelicerata</taxon>
        <taxon>Arachnida</taxon>
        <taxon>Acari</taxon>
        <taxon>Parasitiformes</taxon>
        <taxon>Ixodida</taxon>
        <taxon>Ixodoidea</taxon>
        <taxon>Ixodidae</taxon>
        <taxon>Rhipicephalinae</taxon>
        <taxon>Rhipicephalus</taxon>
        <taxon>Rhipicephalus</taxon>
    </lineage>
</organism>
<feature type="region of interest" description="Disordered" evidence="7">
    <location>
        <begin position="218"/>
        <end position="240"/>
    </location>
</feature>
<feature type="compositionally biased region" description="Basic residues" evidence="7">
    <location>
        <begin position="231"/>
        <end position="240"/>
    </location>
</feature>
<dbReference type="PROSITE" id="PS00280">
    <property type="entry name" value="BPTI_KUNITZ_1"/>
    <property type="match status" value="1"/>
</dbReference>
<protein>
    <submittedName>
        <fullName evidence="9">Tissue factor pathway inhibitor</fullName>
    </submittedName>
</protein>
<name>A0A224YQK9_9ACAR</name>
<sequence>MAPTASPSSSAGLGNRLFRLKSQPSSHEKSPKWRERNKTAAQWRLRCYRKPSAGYCYGRLLRWFYDHKTRQCRMFTYSGCFGNFNRFSSEQECLQVCSPRSLSQPVCGMGPEVGMCNSSVPMWYFDAGMGVCRGFVYSGCGGNSNKFSSCEECMRRCSGDYHARGICKFLTRRFAKQFYKREPTKSHESRRPSESERNLSYPILNAQELLENVSRPFLPPRLEDSAENSMHRRGWTKGGG</sequence>
<proteinExistence type="predicted"/>
<keyword evidence="2" id="KW-0964">Secreted</keyword>
<dbReference type="PRINTS" id="PR00759">
    <property type="entry name" value="BASICPTASE"/>
</dbReference>
<dbReference type="GO" id="GO:0005615">
    <property type="term" value="C:extracellular space"/>
    <property type="evidence" value="ECO:0007669"/>
    <property type="project" value="TreeGrafter"/>
</dbReference>
<dbReference type="SUPFAM" id="SSF57362">
    <property type="entry name" value="BPTI-like"/>
    <property type="match status" value="2"/>
</dbReference>
<evidence type="ECO:0000259" key="8">
    <source>
        <dbReference type="PROSITE" id="PS50279"/>
    </source>
</evidence>
<dbReference type="AlphaFoldDB" id="A0A224YQK9"/>
<evidence type="ECO:0000256" key="3">
    <source>
        <dbReference type="ARBA" id="ARBA00022690"/>
    </source>
</evidence>
<dbReference type="FunFam" id="4.10.410.10:FF:000020">
    <property type="entry name" value="Collagen, type VI, alpha 3"/>
    <property type="match status" value="1"/>
</dbReference>
<feature type="domain" description="BPTI/Kunitz inhibitor" evidence="8">
    <location>
        <begin position="107"/>
        <end position="157"/>
    </location>
</feature>
<dbReference type="CDD" id="cd00109">
    <property type="entry name" value="Kunitz-type"/>
    <property type="match status" value="2"/>
</dbReference>